<dbReference type="Proteomes" id="UP000824072">
    <property type="component" value="Unassembled WGS sequence"/>
</dbReference>
<sequence>MERRGLLFVISGPAGAGKSMIAKTLVERHPDVKLSVSCTTRLPRPGEIEGVHYHFVSDEEFDRLVRDGEFYEWAHVHEHRYGTLRQTVQKQLSEGHDLVLEIDVQGCLQAMEQDSEVTGIFVCPPSRENLEKRLRDRGTETEESLRIRLNNVAREVSQAYRYDYLIVHQDWHEIPNALDIAIEEVYAIITAMRLKTGRNMRFLNELTASLKREG</sequence>
<reference evidence="13" key="2">
    <citation type="journal article" date="2021" name="PeerJ">
        <title>Extensive microbial diversity within the chicken gut microbiome revealed by metagenomics and culture.</title>
        <authorList>
            <person name="Gilroy R."/>
            <person name="Ravi A."/>
            <person name="Getino M."/>
            <person name="Pursley I."/>
            <person name="Horton D.L."/>
            <person name="Alikhan N.F."/>
            <person name="Baker D."/>
            <person name="Gharbi K."/>
            <person name="Hall N."/>
            <person name="Watson M."/>
            <person name="Adriaenssens E.M."/>
            <person name="Foster-Nyarko E."/>
            <person name="Jarju S."/>
            <person name="Secka A."/>
            <person name="Antonio M."/>
            <person name="Oren A."/>
            <person name="Chaudhuri R.R."/>
            <person name="La Ragione R."/>
            <person name="Hildebrand F."/>
            <person name="Pallen M.J."/>
        </authorList>
    </citation>
    <scope>NUCLEOTIDE SEQUENCE</scope>
    <source>
        <strain evidence="13">ChiHcec3-11533</strain>
    </source>
</reference>
<gene>
    <name evidence="11 13" type="primary">gmk</name>
    <name evidence="13" type="ORF">IAB02_01585</name>
</gene>
<evidence type="ECO:0000256" key="11">
    <source>
        <dbReference type="HAMAP-Rule" id="MF_00328"/>
    </source>
</evidence>
<dbReference type="FunFam" id="3.30.63.10:FF:000002">
    <property type="entry name" value="Guanylate kinase 1"/>
    <property type="match status" value="1"/>
</dbReference>
<dbReference type="InterPro" id="IPR020590">
    <property type="entry name" value="Guanylate_kinase_CS"/>
</dbReference>
<dbReference type="GO" id="GO:0005829">
    <property type="term" value="C:cytosol"/>
    <property type="evidence" value="ECO:0007669"/>
    <property type="project" value="TreeGrafter"/>
</dbReference>
<evidence type="ECO:0000256" key="7">
    <source>
        <dbReference type="ARBA" id="ARBA00022777"/>
    </source>
</evidence>
<evidence type="ECO:0000256" key="10">
    <source>
        <dbReference type="ARBA" id="ARBA00048594"/>
    </source>
</evidence>
<organism evidence="13 14">
    <name type="scientific">Candidatus Pullichristensenella excrementigallinarum</name>
    <dbReference type="NCBI Taxonomy" id="2840907"/>
    <lineage>
        <taxon>Bacteria</taxon>
        <taxon>Bacillati</taxon>
        <taxon>Bacillota</taxon>
        <taxon>Clostridia</taxon>
        <taxon>Candidatus Pullichristensenella</taxon>
    </lineage>
</organism>
<dbReference type="InterPro" id="IPR027417">
    <property type="entry name" value="P-loop_NTPase"/>
</dbReference>
<dbReference type="InterPro" id="IPR008144">
    <property type="entry name" value="Guanylate_kin-like_dom"/>
</dbReference>
<keyword evidence="8 11" id="KW-0067">ATP-binding</keyword>
<evidence type="ECO:0000256" key="1">
    <source>
        <dbReference type="ARBA" id="ARBA00003531"/>
    </source>
</evidence>
<evidence type="ECO:0000313" key="14">
    <source>
        <dbReference type="Proteomes" id="UP000824072"/>
    </source>
</evidence>
<comment type="caution">
    <text evidence="13">The sequence shown here is derived from an EMBL/GenBank/DDBJ whole genome shotgun (WGS) entry which is preliminary data.</text>
</comment>
<comment type="similarity">
    <text evidence="2 11">Belongs to the guanylate kinase family.</text>
</comment>
<evidence type="ECO:0000256" key="5">
    <source>
        <dbReference type="ARBA" id="ARBA00022679"/>
    </source>
</evidence>
<evidence type="ECO:0000256" key="3">
    <source>
        <dbReference type="ARBA" id="ARBA00012961"/>
    </source>
</evidence>
<dbReference type="PROSITE" id="PS50052">
    <property type="entry name" value="GUANYLATE_KINASE_2"/>
    <property type="match status" value="1"/>
</dbReference>
<dbReference type="InterPro" id="IPR008145">
    <property type="entry name" value="GK/Ca_channel_bsu"/>
</dbReference>
<comment type="catalytic activity">
    <reaction evidence="10 11">
        <text>GMP + ATP = GDP + ADP</text>
        <dbReference type="Rhea" id="RHEA:20780"/>
        <dbReference type="ChEBI" id="CHEBI:30616"/>
        <dbReference type="ChEBI" id="CHEBI:58115"/>
        <dbReference type="ChEBI" id="CHEBI:58189"/>
        <dbReference type="ChEBI" id="CHEBI:456216"/>
        <dbReference type="EC" id="2.7.4.8"/>
    </reaction>
</comment>
<evidence type="ECO:0000313" key="13">
    <source>
        <dbReference type="EMBL" id="HIU33231.1"/>
    </source>
</evidence>
<evidence type="ECO:0000256" key="2">
    <source>
        <dbReference type="ARBA" id="ARBA00005790"/>
    </source>
</evidence>
<proteinExistence type="inferred from homology"/>
<dbReference type="PROSITE" id="PS00856">
    <property type="entry name" value="GUANYLATE_KINASE_1"/>
    <property type="match status" value="1"/>
</dbReference>
<dbReference type="CDD" id="cd00071">
    <property type="entry name" value="GMPK"/>
    <property type="match status" value="1"/>
</dbReference>
<dbReference type="PANTHER" id="PTHR23117">
    <property type="entry name" value="GUANYLATE KINASE-RELATED"/>
    <property type="match status" value="1"/>
</dbReference>
<evidence type="ECO:0000259" key="12">
    <source>
        <dbReference type="PROSITE" id="PS50052"/>
    </source>
</evidence>
<accession>A0A9D1IAF8</accession>
<dbReference type="AlphaFoldDB" id="A0A9D1IAF8"/>
<dbReference type="EC" id="2.7.4.8" evidence="3 11"/>
<dbReference type="EMBL" id="DVMU01000037">
    <property type="protein sequence ID" value="HIU33231.1"/>
    <property type="molecule type" value="Genomic_DNA"/>
</dbReference>
<name>A0A9D1IAF8_9FIRM</name>
<keyword evidence="7 11" id="KW-0418">Kinase</keyword>
<reference evidence="13" key="1">
    <citation type="submission" date="2020-10" db="EMBL/GenBank/DDBJ databases">
        <authorList>
            <person name="Gilroy R."/>
        </authorList>
    </citation>
    <scope>NUCLEOTIDE SEQUENCE</scope>
    <source>
        <strain evidence="13">ChiHcec3-11533</strain>
    </source>
</reference>
<dbReference type="Gene3D" id="3.40.50.300">
    <property type="entry name" value="P-loop containing nucleotide triphosphate hydrolases"/>
    <property type="match status" value="1"/>
</dbReference>
<comment type="subcellular location">
    <subcellularLocation>
        <location evidence="11">Cytoplasm</location>
    </subcellularLocation>
</comment>
<keyword evidence="6 11" id="KW-0547">Nucleotide-binding</keyword>
<dbReference type="Pfam" id="PF00625">
    <property type="entry name" value="Guanylate_kin"/>
    <property type="match status" value="1"/>
</dbReference>
<dbReference type="InterPro" id="IPR017665">
    <property type="entry name" value="Guanylate_kinase"/>
</dbReference>
<dbReference type="HAMAP" id="MF_00328">
    <property type="entry name" value="Guanylate_kinase"/>
    <property type="match status" value="1"/>
</dbReference>
<evidence type="ECO:0000256" key="9">
    <source>
        <dbReference type="ARBA" id="ARBA00030128"/>
    </source>
</evidence>
<evidence type="ECO:0000256" key="8">
    <source>
        <dbReference type="ARBA" id="ARBA00022840"/>
    </source>
</evidence>
<protein>
    <recommendedName>
        <fullName evidence="4 11">Guanylate kinase</fullName>
        <ecNumber evidence="3 11">2.7.4.8</ecNumber>
    </recommendedName>
    <alternativeName>
        <fullName evidence="9 11">GMP kinase</fullName>
    </alternativeName>
</protein>
<dbReference type="NCBIfam" id="TIGR03263">
    <property type="entry name" value="guanyl_kin"/>
    <property type="match status" value="1"/>
</dbReference>
<evidence type="ECO:0000256" key="6">
    <source>
        <dbReference type="ARBA" id="ARBA00022741"/>
    </source>
</evidence>
<dbReference type="SMART" id="SM00072">
    <property type="entry name" value="GuKc"/>
    <property type="match status" value="1"/>
</dbReference>
<dbReference type="SUPFAM" id="SSF52540">
    <property type="entry name" value="P-loop containing nucleoside triphosphate hydrolases"/>
    <property type="match status" value="1"/>
</dbReference>
<feature type="binding site" evidence="11">
    <location>
        <begin position="12"/>
        <end position="19"/>
    </location>
    <ligand>
        <name>ATP</name>
        <dbReference type="ChEBI" id="CHEBI:30616"/>
    </ligand>
</feature>
<feature type="domain" description="Guanylate kinase-like" evidence="12">
    <location>
        <begin position="5"/>
        <end position="190"/>
    </location>
</feature>
<keyword evidence="11" id="KW-0963">Cytoplasm</keyword>
<comment type="function">
    <text evidence="1 11">Essential for recycling GMP and indirectly, cGMP.</text>
</comment>
<dbReference type="GO" id="GO:0005524">
    <property type="term" value="F:ATP binding"/>
    <property type="evidence" value="ECO:0007669"/>
    <property type="project" value="UniProtKB-UniRule"/>
</dbReference>
<dbReference type="PANTHER" id="PTHR23117:SF13">
    <property type="entry name" value="GUANYLATE KINASE"/>
    <property type="match status" value="1"/>
</dbReference>
<keyword evidence="5 11" id="KW-0808">Transferase</keyword>
<dbReference type="GO" id="GO:0004385">
    <property type="term" value="F:GMP kinase activity"/>
    <property type="evidence" value="ECO:0007669"/>
    <property type="project" value="UniProtKB-UniRule"/>
</dbReference>
<dbReference type="Gene3D" id="3.30.63.10">
    <property type="entry name" value="Guanylate Kinase phosphate binding domain"/>
    <property type="match status" value="1"/>
</dbReference>
<evidence type="ECO:0000256" key="4">
    <source>
        <dbReference type="ARBA" id="ARBA00016296"/>
    </source>
</evidence>